<dbReference type="Pfam" id="PF13377">
    <property type="entry name" value="Peripla_BP_3"/>
    <property type="match status" value="1"/>
</dbReference>
<dbReference type="GO" id="GO:0000976">
    <property type="term" value="F:transcription cis-regulatory region binding"/>
    <property type="evidence" value="ECO:0007669"/>
    <property type="project" value="TreeGrafter"/>
</dbReference>
<dbReference type="InterPro" id="IPR010982">
    <property type="entry name" value="Lambda_DNA-bd_dom_sf"/>
</dbReference>
<dbReference type="SUPFAM" id="SSF47413">
    <property type="entry name" value="lambda repressor-like DNA-binding domains"/>
    <property type="match status" value="1"/>
</dbReference>
<evidence type="ECO:0000259" key="4">
    <source>
        <dbReference type="PROSITE" id="PS50932"/>
    </source>
</evidence>
<keyword evidence="2" id="KW-0238">DNA-binding</keyword>
<dbReference type="Gene3D" id="1.10.260.40">
    <property type="entry name" value="lambda repressor-like DNA-binding domains"/>
    <property type="match status" value="1"/>
</dbReference>
<dbReference type="InterPro" id="IPR028082">
    <property type="entry name" value="Peripla_BP_I"/>
</dbReference>
<keyword evidence="1" id="KW-0805">Transcription regulation</keyword>
<proteinExistence type="predicted"/>
<dbReference type="EMBL" id="RFFI01000089">
    <property type="protein sequence ID" value="RMI06864.1"/>
    <property type="molecule type" value="Genomic_DNA"/>
</dbReference>
<evidence type="ECO:0000256" key="2">
    <source>
        <dbReference type="ARBA" id="ARBA00023125"/>
    </source>
</evidence>
<evidence type="ECO:0000256" key="3">
    <source>
        <dbReference type="ARBA" id="ARBA00023163"/>
    </source>
</evidence>
<dbReference type="Pfam" id="PF00356">
    <property type="entry name" value="LacI"/>
    <property type="match status" value="1"/>
</dbReference>
<dbReference type="PANTHER" id="PTHR30146">
    <property type="entry name" value="LACI-RELATED TRANSCRIPTIONAL REPRESSOR"/>
    <property type="match status" value="1"/>
</dbReference>
<organism evidence="5 6">
    <name type="scientific">Cellulomonas triticagri</name>
    <dbReference type="NCBI Taxonomy" id="2483352"/>
    <lineage>
        <taxon>Bacteria</taxon>
        <taxon>Bacillati</taxon>
        <taxon>Actinomycetota</taxon>
        <taxon>Actinomycetes</taxon>
        <taxon>Micrococcales</taxon>
        <taxon>Cellulomonadaceae</taxon>
        <taxon>Cellulomonas</taxon>
    </lineage>
</organism>
<dbReference type="SUPFAM" id="SSF53822">
    <property type="entry name" value="Periplasmic binding protein-like I"/>
    <property type="match status" value="1"/>
</dbReference>
<dbReference type="RefSeq" id="WP_122150241.1">
    <property type="nucleotide sequence ID" value="NZ_RFFI01000089.1"/>
</dbReference>
<evidence type="ECO:0000313" key="5">
    <source>
        <dbReference type="EMBL" id="RMI06864.1"/>
    </source>
</evidence>
<keyword evidence="6" id="KW-1185">Reference proteome</keyword>
<dbReference type="PROSITE" id="PS00356">
    <property type="entry name" value="HTH_LACI_1"/>
    <property type="match status" value="1"/>
</dbReference>
<dbReference type="AlphaFoldDB" id="A0A3M2J230"/>
<name>A0A3M2J230_9CELL</name>
<dbReference type="CDD" id="cd01392">
    <property type="entry name" value="HTH_LacI"/>
    <property type="match status" value="1"/>
</dbReference>
<evidence type="ECO:0000256" key="1">
    <source>
        <dbReference type="ARBA" id="ARBA00023015"/>
    </source>
</evidence>
<dbReference type="CDD" id="cd01574">
    <property type="entry name" value="PBP1_LacI"/>
    <property type="match status" value="1"/>
</dbReference>
<protein>
    <submittedName>
        <fullName evidence="5">LacI family transcriptional regulator</fullName>
    </submittedName>
</protein>
<dbReference type="InterPro" id="IPR046335">
    <property type="entry name" value="LacI/GalR-like_sensor"/>
</dbReference>
<dbReference type="SMART" id="SM00354">
    <property type="entry name" value="HTH_LACI"/>
    <property type="match status" value="1"/>
</dbReference>
<keyword evidence="3" id="KW-0804">Transcription</keyword>
<dbReference type="InterPro" id="IPR000843">
    <property type="entry name" value="HTH_LacI"/>
</dbReference>
<feature type="domain" description="HTH lacI-type" evidence="4">
    <location>
        <begin position="1"/>
        <end position="53"/>
    </location>
</feature>
<dbReference type="PANTHER" id="PTHR30146:SF153">
    <property type="entry name" value="LACTOSE OPERON REPRESSOR"/>
    <property type="match status" value="1"/>
</dbReference>
<reference evidence="5 6" key="1">
    <citation type="submission" date="2018-10" db="EMBL/GenBank/DDBJ databases">
        <title>Isolation, diversity and antifungal activity of actinobacteria from wheat.</title>
        <authorList>
            <person name="Han C."/>
        </authorList>
    </citation>
    <scope>NUCLEOTIDE SEQUENCE [LARGE SCALE GENOMIC DNA]</scope>
    <source>
        <strain evidence="5 6">NEAU-YY56</strain>
    </source>
</reference>
<dbReference type="Proteomes" id="UP000269289">
    <property type="component" value="Unassembled WGS sequence"/>
</dbReference>
<dbReference type="GO" id="GO:0003700">
    <property type="term" value="F:DNA-binding transcription factor activity"/>
    <property type="evidence" value="ECO:0007669"/>
    <property type="project" value="TreeGrafter"/>
</dbReference>
<dbReference type="Gene3D" id="3.40.50.2300">
    <property type="match status" value="2"/>
</dbReference>
<dbReference type="PROSITE" id="PS50932">
    <property type="entry name" value="HTH_LACI_2"/>
    <property type="match status" value="1"/>
</dbReference>
<dbReference type="OrthoDB" id="9785139at2"/>
<accession>A0A3M2J230</accession>
<evidence type="ECO:0000313" key="6">
    <source>
        <dbReference type="Proteomes" id="UP000269289"/>
    </source>
</evidence>
<comment type="caution">
    <text evidence="5">The sequence shown here is derived from an EMBL/GenBank/DDBJ whole genome shotgun (WGS) entry which is preliminary data.</text>
</comment>
<gene>
    <name evidence="5" type="ORF">EBM89_14795</name>
</gene>
<sequence length="328" mass="34869">MVDVARVAGVSHITVSRVLNGHPSVRPETRARVEAAIAELGYRRNTVARAFKSGRTSTIGVVLAGSELHELPRVLGGLETAARGAGYWLNLASFQGRDQAQFTETVQRVADQADAVAMIADRPVVLDALPALATRVPMAVVMSGEVPNDRIASVEMDQDLGARLAVRHLVELGHREIAHLSGNLQTWDARARVEGWRQEVDATPGVTGELLEGDFTAASGYQLALALADRPAGPPTAVFAGNDQMATGVLAGFAERGLRVPADVSLVGFDDQVGSAYLVPALTTLRQDFHALGTNAVEGLLALLRGEPPRHRLLAPELVVRRSTAAPR</sequence>